<feature type="chain" id="PRO_5044961623" description="Carboxylic ester hydrolase" evidence="4">
    <location>
        <begin position="17"/>
        <end position="549"/>
    </location>
</feature>
<evidence type="ECO:0000256" key="4">
    <source>
        <dbReference type="RuleBase" id="RU361235"/>
    </source>
</evidence>
<dbReference type="InterPro" id="IPR050654">
    <property type="entry name" value="AChE-related_enzymes"/>
</dbReference>
<reference evidence="7" key="1">
    <citation type="submission" date="2025-08" db="UniProtKB">
        <authorList>
            <consortium name="RefSeq"/>
        </authorList>
    </citation>
    <scope>IDENTIFICATION</scope>
</reference>
<gene>
    <name evidence="7" type="primary">LOC106805834</name>
</gene>
<evidence type="ECO:0000313" key="7">
    <source>
        <dbReference type="RefSeq" id="XP_014663076.1"/>
    </source>
</evidence>
<proteinExistence type="inferred from homology"/>
<evidence type="ECO:0000259" key="5">
    <source>
        <dbReference type="Pfam" id="PF00135"/>
    </source>
</evidence>
<dbReference type="Proteomes" id="UP000695022">
    <property type="component" value="Unplaced"/>
</dbReference>
<evidence type="ECO:0000256" key="1">
    <source>
        <dbReference type="ARBA" id="ARBA00005964"/>
    </source>
</evidence>
<dbReference type="InterPro" id="IPR029058">
    <property type="entry name" value="AB_hydrolase_fold"/>
</dbReference>
<dbReference type="PANTHER" id="PTHR43918">
    <property type="entry name" value="ACETYLCHOLINESTERASE"/>
    <property type="match status" value="1"/>
</dbReference>
<organism evidence="6 7">
    <name type="scientific">Priapulus caudatus</name>
    <name type="common">Priapulid worm</name>
    <dbReference type="NCBI Taxonomy" id="37621"/>
    <lineage>
        <taxon>Eukaryota</taxon>
        <taxon>Metazoa</taxon>
        <taxon>Ecdysozoa</taxon>
        <taxon>Scalidophora</taxon>
        <taxon>Priapulida</taxon>
        <taxon>Priapulimorpha</taxon>
        <taxon>Priapulimorphida</taxon>
        <taxon>Priapulidae</taxon>
        <taxon>Priapulus</taxon>
    </lineage>
</organism>
<protein>
    <recommendedName>
        <fullName evidence="4">Carboxylic ester hydrolase</fullName>
        <ecNumber evidence="4">3.1.1.-</ecNumber>
    </recommendedName>
</protein>
<keyword evidence="4" id="KW-0732">Signal</keyword>
<feature type="domain" description="Carboxylesterase type B" evidence="5">
    <location>
        <begin position="24"/>
        <end position="532"/>
    </location>
</feature>
<keyword evidence="3 4" id="KW-0378">Hydrolase</keyword>
<accession>A0ABM1DT05</accession>
<dbReference type="PANTHER" id="PTHR43918:SF4">
    <property type="entry name" value="CARBOXYLIC ESTER HYDROLASE"/>
    <property type="match status" value="1"/>
</dbReference>
<dbReference type="Gene3D" id="3.40.50.1820">
    <property type="entry name" value="alpha/beta hydrolase"/>
    <property type="match status" value="1"/>
</dbReference>
<dbReference type="GeneID" id="106805834"/>
<dbReference type="InterPro" id="IPR002018">
    <property type="entry name" value="CarbesteraseB"/>
</dbReference>
<feature type="signal peptide" evidence="4">
    <location>
        <begin position="1"/>
        <end position="16"/>
    </location>
</feature>
<name>A0ABM1DT05_PRICU</name>
<evidence type="ECO:0000256" key="3">
    <source>
        <dbReference type="ARBA" id="ARBA00022801"/>
    </source>
</evidence>
<dbReference type="RefSeq" id="XP_014663076.1">
    <property type="nucleotide sequence ID" value="XM_014807590.1"/>
</dbReference>
<evidence type="ECO:0000313" key="6">
    <source>
        <dbReference type="Proteomes" id="UP000695022"/>
    </source>
</evidence>
<dbReference type="EC" id="3.1.1.-" evidence="4"/>
<evidence type="ECO:0000256" key="2">
    <source>
        <dbReference type="ARBA" id="ARBA00022487"/>
    </source>
</evidence>
<comment type="similarity">
    <text evidence="1 4">Belongs to the type-B carboxylesterase/lipase family.</text>
</comment>
<sequence>MWTTTVCMMLALVIHGFNTAALDSRVMNTTSGIVRGFTQQVNDAPVATFLGIPYAQPPVGRLRFRRPRSVHPWKGVKEATAYGPACAQGRTDSREDCLFINVWSLVARAPPRAIMVYIHGGGFRKGDAAIDSAILASATGVVVFSMSYRLGVFGFLYLDDSEAPGNMGLLDQLLALRWIKANADRFGGDPRKITIFGSSAGAASVSYQLLSPLSRNLFRYSIMSSGSALSPWAYTRQSVAKHRGYVLANNTQCHRRVVQKITKCLRHLPATVLVTAQTKIQKTKGIIDFPFVPTVDGYFIAEPPIKLFTSGVFNISSVLMGSTRDEGTTFTIQAFKSLFPMTHNLTISRREYVAAVRKILPAASSGNISNAITGCQHGHWPYHGTSNGTSNGMELIAITGDYNFLCTVTRQGVLTARRQAVVYMYLFSYRPKIANRPSWYGVPHGAEEHFVFGGPLRSKTSSPAEKQLSFELMTYWSNFAKSGNPNYGDLETDSTRQYWPSYTTGGRYYLTLDTGAAEEYRQGPRTTQCEYWETFAPVSRNRKSYLNIP</sequence>
<keyword evidence="2" id="KW-0719">Serine esterase</keyword>
<dbReference type="PROSITE" id="PS00122">
    <property type="entry name" value="CARBOXYLESTERASE_B_1"/>
    <property type="match status" value="1"/>
</dbReference>
<keyword evidence="6" id="KW-1185">Reference proteome</keyword>
<dbReference type="Pfam" id="PF00135">
    <property type="entry name" value="COesterase"/>
    <property type="match status" value="1"/>
</dbReference>
<dbReference type="InterPro" id="IPR019826">
    <property type="entry name" value="Carboxylesterase_B_AS"/>
</dbReference>
<dbReference type="SUPFAM" id="SSF53474">
    <property type="entry name" value="alpha/beta-Hydrolases"/>
    <property type="match status" value="1"/>
</dbReference>